<organism evidence="10 11">
    <name type="scientific">Caenorhabditis angaria</name>
    <dbReference type="NCBI Taxonomy" id="860376"/>
    <lineage>
        <taxon>Eukaryota</taxon>
        <taxon>Metazoa</taxon>
        <taxon>Ecdysozoa</taxon>
        <taxon>Nematoda</taxon>
        <taxon>Chromadorea</taxon>
        <taxon>Rhabditida</taxon>
        <taxon>Rhabditina</taxon>
        <taxon>Rhabditomorpha</taxon>
        <taxon>Rhabditoidea</taxon>
        <taxon>Rhabditidae</taxon>
        <taxon>Peloderinae</taxon>
        <taxon>Caenorhabditis</taxon>
    </lineage>
</organism>
<dbReference type="SUPFAM" id="SSF103506">
    <property type="entry name" value="Mitochondrial carrier"/>
    <property type="match status" value="1"/>
</dbReference>
<dbReference type="EMBL" id="CANHGI010000005">
    <property type="protein sequence ID" value="CAI5452068.1"/>
    <property type="molecule type" value="Genomic_DNA"/>
</dbReference>
<keyword evidence="7 8" id="KW-0472">Membrane</keyword>
<feature type="repeat" description="Solcar" evidence="8">
    <location>
        <begin position="101"/>
        <end position="189"/>
    </location>
</feature>
<evidence type="ECO:0000256" key="8">
    <source>
        <dbReference type="PROSITE-ProRule" id="PRU00282"/>
    </source>
</evidence>
<keyword evidence="3 9" id="KW-0813">Transport</keyword>
<evidence type="ECO:0000313" key="10">
    <source>
        <dbReference type="EMBL" id="CAI5452068.1"/>
    </source>
</evidence>
<dbReference type="InterPro" id="IPR002067">
    <property type="entry name" value="MCP"/>
</dbReference>
<feature type="repeat" description="Solcar" evidence="8">
    <location>
        <begin position="6"/>
        <end position="95"/>
    </location>
</feature>
<dbReference type="OrthoDB" id="428293at2759"/>
<evidence type="ECO:0000313" key="11">
    <source>
        <dbReference type="Proteomes" id="UP001152747"/>
    </source>
</evidence>
<keyword evidence="6" id="KW-1133">Transmembrane helix</keyword>
<comment type="caution">
    <text evidence="10">The sequence shown here is derived from an EMBL/GenBank/DDBJ whole genome shotgun (WGS) entry which is preliminary data.</text>
</comment>
<evidence type="ECO:0000256" key="7">
    <source>
        <dbReference type="ARBA" id="ARBA00023136"/>
    </source>
</evidence>
<dbReference type="PRINTS" id="PR00926">
    <property type="entry name" value="MITOCARRIER"/>
</dbReference>
<evidence type="ECO:0000256" key="3">
    <source>
        <dbReference type="ARBA" id="ARBA00022448"/>
    </source>
</evidence>
<dbReference type="GO" id="GO:0015215">
    <property type="term" value="F:nucleotide transmembrane transporter activity"/>
    <property type="evidence" value="ECO:0007669"/>
    <property type="project" value="UniProtKB-ARBA"/>
</dbReference>
<dbReference type="Pfam" id="PF00153">
    <property type="entry name" value="Mito_carr"/>
    <property type="match status" value="3"/>
</dbReference>
<dbReference type="GO" id="GO:0016020">
    <property type="term" value="C:membrane"/>
    <property type="evidence" value="ECO:0007669"/>
    <property type="project" value="UniProtKB-SubCell"/>
</dbReference>
<evidence type="ECO:0000256" key="1">
    <source>
        <dbReference type="ARBA" id="ARBA00004141"/>
    </source>
</evidence>
<name>A0A9P1IZ43_9PELO</name>
<comment type="similarity">
    <text evidence="2 9">Belongs to the mitochondrial carrier (TC 2.A.29) family.</text>
</comment>
<dbReference type="InterPro" id="IPR018108">
    <property type="entry name" value="MCP_transmembrane"/>
</dbReference>
<dbReference type="InterPro" id="IPR023395">
    <property type="entry name" value="MCP_dom_sf"/>
</dbReference>
<dbReference type="AlphaFoldDB" id="A0A9P1IZ43"/>
<keyword evidence="11" id="KW-1185">Reference proteome</keyword>
<dbReference type="PROSITE" id="PS50920">
    <property type="entry name" value="SOLCAR"/>
    <property type="match status" value="3"/>
</dbReference>
<evidence type="ECO:0000256" key="4">
    <source>
        <dbReference type="ARBA" id="ARBA00022692"/>
    </source>
</evidence>
<dbReference type="Proteomes" id="UP001152747">
    <property type="component" value="Unassembled WGS sequence"/>
</dbReference>
<sequence length="293" mass="33176">MKFPDVSAYDNLIGGFCGGVASTLVCHPFDLLKIRFSANEGNLLRPQYTGYLDAVRRICKIEGFRGLYQGLTPSILGSSISWGLYFQWYYVIKNKLGKTGSEEIDNLICGFLSGSAVMCITNPIWLTKTRLCLQYENQTTKKFDGMIDCMKQTVKNEGFQGLYRGFVPGIIGTTHGSIQFAAYNWMKDKRCQMLEKPKDSYLAHSDYLVFSAVSKIAATTMTFPYQVLRTRMQDHNTINRGIWQITRDTLKYEGISGLWKGCIIANIRQLPAAIVTFVTYENVKRLCSSTKRD</sequence>
<protein>
    <submittedName>
        <fullName evidence="10">Uncharacterized protein</fullName>
    </submittedName>
</protein>
<dbReference type="InterPro" id="IPR044712">
    <property type="entry name" value="SLC25A32-like"/>
</dbReference>
<accession>A0A9P1IZ43</accession>
<reference evidence="10" key="1">
    <citation type="submission" date="2022-11" db="EMBL/GenBank/DDBJ databases">
        <authorList>
            <person name="Kikuchi T."/>
        </authorList>
    </citation>
    <scope>NUCLEOTIDE SEQUENCE</scope>
    <source>
        <strain evidence="10">PS1010</strain>
    </source>
</reference>
<comment type="subcellular location">
    <subcellularLocation>
        <location evidence="1">Membrane</location>
        <topology evidence="1">Multi-pass membrane protein</topology>
    </subcellularLocation>
</comment>
<keyword evidence="4 8" id="KW-0812">Transmembrane</keyword>
<keyword evidence="5" id="KW-0677">Repeat</keyword>
<dbReference type="PANTHER" id="PTHR45683">
    <property type="entry name" value="MITOCHONDRIAL NICOTINAMIDE ADENINE DINUCLEOTIDE TRANSPORTER 1-RELATED-RELATED"/>
    <property type="match status" value="1"/>
</dbReference>
<evidence type="ECO:0000256" key="2">
    <source>
        <dbReference type="ARBA" id="ARBA00006375"/>
    </source>
</evidence>
<evidence type="ECO:0000256" key="6">
    <source>
        <dbReference type="ARBA" id="ARBA00022989"/>
    </source>
</evidence>
<evidence type="ECO:0000256" key="9">
    <source>
        <dbReference type="RuleBase" id="RU000488"/>
    </source>
</evidence>
<evidence type="ECO:0000256" key="5">
    <source>
        <dbReference type="ARBA" id="ARBA00022737"/>
    </source>
</evidence>
<dbReference type="Gene3D" id="1.50.40.10">
    <property type="entry name" value="Mitochondrial carrier domain"/>
    <property type="match status" value="2"/>
</dbReference>
<feature type="repeat" description="Solcar" evidence="8">
    <location>
        <begin position="205"/>
        <end position="286"/>
    </location>
</feature>
<proteinExistence type="inferred from homology"/>
<gene>
    <name evidence="10" type="ORF">CAMP_LOCUS14705</name>
</gene>